<keyword evidence="1" id="KW-0175">Coiled coil</keyword>
<dbReference type="KEGG" id="sod:Sant_2524"/>
<dbReference type="AlphaFoldDB" id="W0HUW9"/>
<keyword evidence="3" id="KW-1185">Reference proteome</keyword>
<dbReference type="PATRIC" id="fig|1239307.3.peg.2817"/>
<dbReference type="Proteomes" id="UP000019028">
    <property type="component" value="Chromosome"/>
</dbReference>
<organism evidence="2 3">
    <name type="scientific">Sodalis praecaptivus</name>
    <dbReference type="NCBI Taxonomy" id="1239307"/>
    <lineage>
        <taxon>Bacteria</taxon>
        <taxon>Pseudomonadati</taxon>
        <taxon>Pseudomonadota</taxon>
        <taxon>Gammaproteobacteria</taxon>
        <taxon>Enterobacterales</taxon>
        <taxon>Bruguierivoracaceae</taxon>
        <taxon>Sodalis</taxon>
    </lineage>
</organism>
<sequence length="149" mass="16629">MITLEDMQIALAKASADKMEIQAKLRQAAAELVSQYRGSLAVSDERSQVIVTTGMSEAFEFIEMPVSAMKINGFRQLNFYLSTKIINQHIAQFIVSISISLREQDDFISVEIEDSLVPLLVLKEGVDARFAEVVEAIKGEVLRKIEHLA</sequence>
<dbReference type="EMBL" id="CP006569">
    <property type="protein sequence ID" value="AHF77559.1"/>
    <property type="molecule type" value="Genomic_DNA"/>
</dbReference>
<evidence type="ECO:0000313" key="2">
    <source>
        <dbReference type="EMBL" id="AHF77559.1"/>
    </source>
</evidence>
<feature type="coiled-coil region" evidence="1">
    <location>
        <begin position="4"/>
        <end position="31"/>
    </location>
</feature>
<evidence type="ECO:0000256" key="1">
    <source>
        <dbReference type="SAM" id="Coils"/>
    </source>
</evidence>
<gene>
    <name evidence="2" type="ORF">Sant_2524</name>
</gene>
<protein>
    <submittedName>
        <fullName evidence="2">Uncharacterized protein</fullName>
    </submittedName>
</protein>
<name>W0HUW9_9GAMM</name>
<reference evidence="2 3" key="1">
    <citation type="journal article" date="2014" name="Genome Biol. Evol.">
        <title>Genome degeneration and adaptation in a nascent stage of symbiosis.</title>
        <authorList>
            <person name="Oakeson K.F."/>
            <person name="Gil R."/>
            <person name="Clayton A.L."/>
            <person name="Dunn D.M."/>
            <person name="von Niederhausern A.C."/>
            <person name="Hamil C."/>
            <person name="Aoyagi A."/>
            <person name="Duval B."/>
            <person name="Baca A."/>
            <person name="Silva F.J."/>
            <person name="Vallier A."/>
            <person name="Jackson D.G."/>
            <person name="Latorre A."/>
            <person name="Weiss R.B."/>
            <person name="Heddi A."/>
            <person name="Moya A."/>
            <person name="Dale C."/>
        </authorList>
    </citation>
    <scope>NUCLEOTIDE SEQUENCE [LARGE SCALE GENOMIC DNA]</scope>
    <source>
        <strain evidence="2 3">HS1</strain>
    </source>
</reference>
<proteinExistence type="predicted"/>
<evidence type="ECO:0000313" key="3">
    <source>
        <dbReference type="Proteomes" id="UP000019028"/>
    </source>
</evidence>
<accession>W0HUW9</accession>
<dbReference type="RefSeq" id="WP_025422712.1">
    <property type="nucleotide sequence ID" value="NZ_CP006569.1"/>
</dbReference>
<dbReference type="HOGENOM" id="CLU_1748423_0_0_6"/>